<gene>
    <name evidence="6" type="primary">Nt5dc3</name>
    <name evidence="6" type="ORF">G6Z77_0014555</name>
</gene>
<dbReference type="SMART" id="SM00015">
    <property type="entry name" value="IQ"/>
    <property type="match status" value="1"/>
</dbReference>
<dbReference type="Pfam" id="PF05761">
    <property type="entry name" value="5_nucleotid"/>
    <property type="match status" value="1"/>
</dbReference>
<keyword evidence="2" id="KW-0479">Metal-binding</keyword>
<evidence type="ECO:0000313" key="7">
    <source>
        <dbReference type="Proteomes" id="UP000670152"/>
    </source>
</evidence>
<feature type="non-terminal residue" evidence="6">
    <location>
        <position position="853"/>
    </location>
</feature>
<dbReference type="PANTHER" id="PTHR12103:SF12">
    <property type="entry name" value="FI20020P1"/>
    <property type="match status" value="1"/>
</dbReference>
<dbReference type="Pfam" id="PF00612">
    <property type="entry name" value="IQ"/>
    <property type="match status" value="1"/>
</dbReference>
<dbReference type="InterPro" id="IPR036412">
    <property type="entry name" value="HAD-like_sf"/>
</dbReference>
<evidence type="ECO:0000256" key="4">
    <source>
        <dbReference type="ARBA" id="ARBA00022842"/>
    </source>
</evidence>
<evidence type="ECO:0000256" key="1">
    <source>
        <dbReference type="ARBA" id="ARBA00009589"/>
    </source>
</evidence>
<protein>
    <submittedName>
        <fullName evidence="6">NT5D3 protein</fullName>
    </submittedName>
</protein>
<dbReference type="Gene3D" id="1.20.5.190">
    <property type="match status" value="1"/>
</dbReference>
<sequence length="853" mass="100330">MLYARFVATSRRVIGTRSFALPGPHGTSRRTVGDRALNRGQVSREDLRENYLRILEKCKSKKLPQDVNPKGVFACNELDLKEVQVYGFDYDYTLACYKPSMDYLLYSLGRDMLIKKYKYPEGIANLKYRENFAVRGLHYDIEKGLLLKLDSFLQIQLGAVYRGLHPVPDEEVLRIYKNRIIPIAYVEAPHKHSYDAVHRSKMVQLADLFSVPEICLLCNVTEYFLQNHIDYHPEILFRDVKNSVQSCHPVMHQLVVENVSEYLEQNKDLRRFFDRLRNAGKKTFLVTNSPFHFVNKGMQFLVGENWKNYFDVVIVQARKPKFFTEETRPLRIYDEVKQTQLWDRVTKLNKGIIYLEGTVKQLQDMTGWQGHQVLYFGDHPYSDLADVTLEHGWRTGAIIKELTHEIETLNDPKFKENANWLQMLTGLIEEHQDYEGPEVQNELDEWMRERDQLRNEIKFVFNEQFGSLLDLIESEMVLKLPELPKDIPSSKTSKDEMQNAEMKVPLFTPLEAATVSSVLEECLNQLAIIGFIIPANVDPRWDDSFKTIDETYGVPDEPEIIFREDMGLLPIVPTKAEKLQRERNYVYEVLKKVLHEIRNHRTFDSLQKEVDNIAKKLEGERNLKESAQMWLSQAEQLREQLESDKKANEEDRKNTIKLAQESDARVDHAIFINNGKLGYAEKWAKARLEQQELKLNLQNEDMLNKLSEYSKEYNAEQAISAEIHTYLEADIKNKEEQIDMWTKKYNEEIVERQEEIDELKELIKEQKLEIAEMHALMDERQKFIDECIAEENRLKEEEKLNKAATIIQSTWRGHMVRKQLGKYKDLWKQLKKEAKEITPKKKSLMKRRDKEYI</sequence>
<dbReference type="PROSITE" id="PS50096">
    <property type="entry name" value="IQ"/>
    <property type="match status" value="1"/>
</dbReference>
<dbReference type="AlphaFoldDB" id="A0A836FEZ4"/>
<dbReference type="Gene3D" id="3.40.50.1000">
    <property type="entry name" value="HAD superfamily/HAD-like"/>
    <property type="match status" value="1"/>
</dbReference>
<dbReference type="EMBL" id="JAANIB010005162">
    <property type="protein sequence ID" value="KAG5333004.1"/>
    <property type="molecule type" value="Genomic_DNA"/>
</dbReference>
<comment type="caution">
    <text evidence="6">The sequence shown here is derived from an EMBL/GenBank/DDBJ whole genome shotgun (WGS) entry which is preliminary data.</text>
</comment>
<feature type="coiled-coil region" evidence="5">
    <location>
        <begin position="603"/>
        <end position="654"/>
    </location>
</feature>
<reference evidence="6 7" key="1">
    <citation type="submission" date="2020-02" db="EMBL/GenBank/DDBJ databases">
        <title>Relaxed selection underlies rapid genomic changes in the transitions from sociality to social parasitism in ants.</title>
        <authorList>
            <person name="Bi X."/>
        </authorList>
    </citation>
    <scope>NUCLEOTIDE SEQUENCE [LARGE SCALE GENOMIC DNA]</scope>
    <source>
        <strain evidence="6">BGI-DK2014b</strain>
        <tissue evidence="6">Whole body</tissue>
    </source>
</reference>
<dbReference type="InterPro" id="IPR023214">
    <property type="entry name" value="HAD_sf"/>
</dbReference>
<feature type="non-terminal residue" evidence="6">
    <location>
        <position position="1"/>
    </location>
</feature>
<organism evidence="6 7">
    <name type="scientific">Acromyrmex heyeri</name>
    <dbReference type="NCBI Taxonomy" id="230685"/>
    <lineage>
        <taxon>Eukaryota</taxon>
        <taxon>Metazoa</taxon>
        <taxon>Ecdysozoa</taxon>
        <taxon>Arthropoda</taxon>
        <taxon>Hexapoda</taxon>
        <taxon>Insecta</taxon>
        <taxon>Pterygota</taxon>
        <taxon>Neoptera</taxon>
        <taxon>Endopterygota</taxon>
        <taxon>Hymenoptera</taxon>
        <taxon>Apocrita</taxon>
        <taxon>Aculeata</taxon>
        <taxon>Formicoidea</taxon>
        <taxon>Formicidae</taxon>
        <taxon>Myrmicinae</taxon>
        <taxon>Acromyrmex</taxon>
    </lineage>
</organism>
<dbReference type="InterPro" id="IPR000048">
    <property type="entry name" value="IQ_motif_EF-hand-BS"/>
</dbReference>
<accession>A0A836FEZ4</accession>
<dbReference type="GO" id="GO:0046872">
    <property type="term" value="F:metal ion binding"/>
    <property type="evidence" value="ECO:0007669"/>
    <property type="project" value="UniProtKB-KW"/>
</dbReference>
<dbReference type="PANTHER" id="PTHR12103">
    <property type="entry name" value="5'-NUCLEOTIDASE DOMAIN-CONTAINING"/>
    <property type="match status" value="1"/>
</dbReference>
<dbReference type="OrthoDB" id="409330at2759"/>
<evidence type="ECO:0000256" key="3">
    <source>
        <dbReference type="ARBA" id="ARBA00022801"/>
    </source>
</evidence>
<keyword evidence="3" id="KW-0378">Hydrolase</keyword>
<dbReference type="SUPFAM" id="SSF56784">
    <property type="entry name" value="HAD-like"/>
    <property type="match status" value="1"/>
</dbReference>
<feature type="coiled-coil region" evidence="5">
    <location>
        <begin position="436"/>
        <end position="463"/>
    </location>
</feature>
<dbReference type="Proteomes" id="UP000670152">
    <property type="component" value="Unassembled WGS sequence"/>
</dbReference>
<dbReference type="CDD" id="cd23767">
    <property type="entry name" value="IQCD"/>
    <property type="match status" value="1"/>
</dbReference>
<name>A0A836FEZ4_9HYME</name>
<evidence type="ECO:0000256" key="2">
    <source>
        <dbReference type="ARBA" id="ARBA00022723"/>
    </source>
</evidence>
<comment type="similarity">
    <text evidence="1">Belongs to the 5'(3')-deoxyribonucleotidase family.</text>
</comment>
<keyword evidence="4" id="KW-0460">Magnesium</keyword>
<dbReference type="GO" id="GO:0008253">
    <property type="term" value="F:5'-nucleotidase activity"/>
    <property type="evidence" value="ECO:0007669"/>
    <property type="project" value="TreeGrafter"/>
</dbReference>
<evidence type="ECO:0000313" key="6">
    <source>
        <dbReference type="EMBL" id="KAG5333004.1"/>
    </source>
</evidence>
<keyword evidence="7" id="KW-1185">Reference proteome</keyword>
<proteinExistence type="inferred from homology"/>
<dbReference type="InterPro" id="IPR008380">
    <property type="entry name" value="HAD-SF_hydro_IG_5-nucl"/>
</dbReference>
<keyword evidence="5" id="KW-0175">Coiled coil</keyword>
<feature type="coiled-coil region" evidence="5">
    <location>
        <begin position="731"/>
        <end position="776"/>
    </location>
</feature>
<dbReference type="NCBIfam" id="TIGR02244">
    <property type="entry name" value="HAD-IG-Ncltidse"/>
    <property type="match status" value="1"/>
</dbReference>
<evidence type="ECO:0000256" key="5">
    <source>
        <dbReference type="SAM" id="Coils"/>
    </source>
</evidence>